<dbReference type="InterPro" id="IPR002372">
    <property type="entry name" value="PQQ_rpt_dom"/>
</dbReference>
<dbReference type="InterPro" id="IPR008964">
    <property type="entry name" value="Invasin/intimin_cell_adhesion"/>
</dbReference>
<comment type="caution">
    <text evidence="3">The sequence shown here is derived from an EMBL/GenBank/DDBJ whole genome shotgun (WGS) entry which is preliminary data.</text>
</comment>
<dbReference type="InterPro" id="IPR018391">
    <property type="entry name" value="PQQ_b-propeller_rpt"/>
</dbReference>
<feature type="domain" description="SLH" evidence="2">
    <location>
        <begin position="983"/>
        <end position="1041"/>
    </location>
</feature>
<proteinExistence type="predicted"/>
<keyword evidence="4" id="KW-1185">Reference proteome</keyword>
<dbReference type="SUPFAM" id="SSF49373">
    <property type="entry name" value="Invasin/intimin cell-adhesion fragments"/>
    <property type="match status" value="1"/>
</dbReference>
<feature type="chain" id="PRO_5019793832" description="SLH domain-containing protein" evidence="1">
    <location>
        <begin position="31"/>
        <end position="1103"/>
    </location>
</feature>
<sequence>MKYLRVLRQLVILIASLTLIASCLAPAAFAEKFAPAKSAFSEQWRTGLGASVIGDPYIGAEQIAYVPTSDGNLVAVRKDGSIAWRYPIAVSRNAGTVQIAQAADGTLYVGSGGNVYSITSDGSKKWEYESTSDYFTAMVVQDSGYVHLLSSHILINLNPSGIEESRKAIVSSLWSQKVGGATKVFAVTQDLKPIFSSNKLTSNRTFLVGELLDNGNYRWQQKLDNITEYLKAISDEKGNIYFSGIIGSSDSPQTFMTANDELKATSAIYSVNAGGAKKLREIPSSANSLALGMDGTLYVASFSGTVYALDATGAEKWKYVFNDQPGVYASYNVYPRPEGGLVIPVALFRPDGTDNTRVSALISDQLAVVDSGGLLTRSYDNPGYLQAAYPTDKTLYFKTYDGLLSVSYDLRSVALYTGEAGNYYAYSPQEDGYFLIGSAQGSLTKANDRPNGPSRLTGIAVKPNLAISLRPGDRITLSTEQLYSDGRRITLGNEARYASSNESVVQVDGVTGQVLGVNSGTATITATYKTFKASLTLTVSKGKPLTATIKTTERKWQFDSADFLVPLAVADSTGNAFSVSVKGQVKAFGPEGNALWTYEAGQTVNSPPVYGSDHALYIGTADGKFIKLDSDKGTEIKTHALGGSHGSTAIDRNGTVYAAFNPPVQKITNQKDTSVSKLYSIDANNALKWTSSLTGRVDNAMSFSPDGTVLYVIAKQYSYQTNSGSSPQSVVTAGTLYALDASNGSVRWKYEPDTAQMGYFEPVVSDDGSIAVALSDGIIVQLDASGKLIKRTNLKRSLSSAPISRGNELFVPAYNDVLVIKTNGTLSRTIDAKAVTALLKLDDGFLAWSNIGVIPLGNKIQDKHSVSKFRYDGTLQWTTDEFGLNYALSASLGDDRILLVSSTEKNLAVYRFNSSVAESKDSPFSDMIKHWARKEVSMLAEAGIVAGFQDGTFRPNAPVSREQFAKMLAQAAGAKPMLAAKPSFQDVPASKWSFPYIEASANGGWFKPLAYGDKFEPAKNITRVEAAIWTAIALKLKESPASIAGLKDRAEIRIAPGLVGGVVSTGLMSGTPDGKFKPAESMTRAEAAVLIQRVIDYKNKQVE</sequence>
<feature type="domain" description="SLH" evidence="2">
    <location>
        <begin position="1042"/>
        <end position="1103"/>
    </location>
</feature>
<dbReference type="OrthoDB" id="1858867at2"/>
<dbReference type="Gene3D" id="2.60.40.1080">
    <property type="match status" value="1"/>
</dbReference>
<organism evidence="3 4">
    <name type="scientific">Cohnella endophytica</name>
    <dbReference type="NCBI Taxonomy" id="2419778"/>
    <lineage>
        <taxon>Bacteria</taxon>
        <taxon>Bacillati</taxon>
        <taxon>Bacillota</taxon>
        <taxon>Bacilli</taxon>
        <taxon>Bacillales</taxon>
        <taxon>Paenibacillaceae</taxon>
        <taxon>Cohnella</taxon>
    </lineage>
</organism>
<dbReference type="Pfam" id="PF00395">
    <property type="entry name" value="SLH"/>
    <property type="match status" value="2"/>
</dbReference>
<evidence type="ECO:0000259" key="2">
    <source>
        <dbReference type="PROSITE" id="PS51272"/>
    </source>
</evidence>
<dbReference type="RefSeq" id="WP_120975753.1">
    <property type="nucleotide sequence ID" value="NZ_RBZM01000004.1"/>
</dbReference>
<dbReference type="PROSITE" id="PS51272">
    <property type="entry name" value="SLH"/>
    <property type="match status" value="3"/>
</dbReference>
<feature type="domain" description="SLH" evidence="2">
    <location>
        <begin position="919"/>
        <end position="982"/>
    </location>
</feature>
<evidence type="ECO:0000256" key="1">
    <source>
        <dbReference type="SAM" id="SignalP"/>
    </source>
</evidence>
<dbReference type="InterPro" id="IPR003343">
    <property type="entry name" value="Big_2"/>
</dbReference>
<reference evidence="3 4" key="1">
    <citation type="submission" date="2018-10" db="EMBL/GenBank/DDBJ databases">
        <title>Cohnella sp. M2MS4P-1, whole genome shotgun sequence.</title>
        <authorList>
            <person name="Tuo L."/>
        </authorList>
    </citation>
    <scope>NUCLEOTIDE SEQUENCE [LARGE SCALE GENOMIC DNA]</scope>
    <source>
        <strain evidence="3 4">M2MS4P-1</strain>
    </source>
</reference>
<dbReference type="Proteomes" id="UP000282076">
    <property type="component" value="Unassembled WGS sequence"/>
</dbReference>
<dbReference type="Pfam" id="PF13360">
    <property type="entry name" value="PQQ_2"/>
    <property type="match status" value="2"/>
</dbReference>
<keyword evidence="1" id="KW-0732">Signal</keyword>
<evidence type="ECO:0000313" key="4">
    <source>
        <dbReference type="Proteomes" id="UP000282076"/>
    </source>
</evidence>
<name>A0A494XZ29_9BACL</name>
<feature type="signal peptide" evidence="1">
    <location>
        <begin position="1"/>
        <end position="30"/>
    </location>
</feature>
<dbReference type="AlphaFoldDB" id="A0A494XZ29"/>
<dbReference type="InterPro" id="IPR015943">
    <property type="entry name" value="WD40/YVTN_repeat-like_dom_sf"/>
</dbReference>
<dbReference type="Gene3D" id="2.130.10.10">
    <property type="entry name" value="YVTN repeat-like/Quinoprotein amine dehydrogenase"/>
    <property type="match status" value="2"/>
</dbReference>
<dbReference type="Gene3D" id="2.40.10.480">
    <property type="match status" value="2"/>
</dbReference>
<protein>
    <recommendedName>
        <fullName evidence="2">SLH domain-containing protein</fullName>
    </recommendedName>
</protein>
<dbReference type="PANTHER" id="PTHR34512">
    <property type="entry name" value="CELL SURFACE PROTEIN"/>
    <property type="match status" value="1"/>
</dbReference>
<dbReference type="SUPFAM" id="SSF50998">
    <property type="entry name" value="Quinoprotein alcohol dehydrogenase-like"/>
    <property type="match status" value="1"/>
</dbReference>
<dbReference type="SUPFAM" id="SSF101898">
    <property type="entry name" value="NHL repeat"/>
    <property type="match status" value="1"/>
</dbReference>
<evidence type="ECO:0000313" key="3">
    <source>
        <dbReference type="EMBL" id="RKP55209.1"/>
    </source>
</evidence>
<dbReference type="SMART" id="SM00635">
    <property type="entry name" value="BID_2"/>
    <property type="match status" value="1"/>
</dbReference>
<dbReference type="SMART" id="SM00564">
    <property type="entry name" value="PQQ"/>
    <property type="match status" value="8"/>
</dbReference>
<dbReference type="EMBL" id="RBZM01000004">
    <property type="protein sequence ID" value="RKP55209.1"/>
    <property type="molecule type" value="Genomic_DNA"/>
</dbReference>
<dbReference type="PROSITE" id="PS51257">
    <property type="entry name" value="PROKAR_LIPOPROTEIN"/>
    <property type="match status" value="1"/>
</dbReference>
<accession>A0A494XZ29</accession>
<dbReference type="InterPro" id="IPR001119">
    <property type="entry name" value="SLH_dom"/>
</dbReference>
<gene>
    <name evidence="3" type="ORF">D7Z26_08305</name>
</gene>
<dbReference type="PANTHER" id="PTHR34512:SF30">
    <property type="entry name" value="OUTER MEMBRANE PROTEIN ASSEMBLY FACTOR BAMB"/>
    <property type="match status" value="1"/>
</dbReference>
<dbReference type="InterPro" id="IPR011047">
    <property type="entry name" value="Quinoprotein_ADH-like_sf"/>
</dbReference>